<reference evidence="3" key="1">
    <citation type="submission" date="2019-06" db="EMBL/GenBank/DDBJ databases">
        <title>Gordonia isolated from sludge of a wastewater treatment plant.</title>
        <authorList>
            <person name="Tamura T."/>
            <person name="Aoyama K."/>
            <person name="Kang Y."/>
            <person name="Saito S."/>
            <person name="Akiyama N."/>
            <person name="Yazawa K."/>
            <person name="Gonoi T."/>
            <person name="Mikami Y."/>
        </authorList>
    </citation>
    <scope>NUCLEOTIDE SEQUENCE [LARGE SCALE GENOMIC DNA]</scope>
    <source>
        <strain evidence="3">NBRC 107696</strain>
    </source>
</reference>
<name>A0A7I9V6Z1_9ACTN</name>
<dbReference type="RefSeq" id="WP_161894978.1">
    <property type="nucleotide sequence ID" value="NZ_BJOV01000003.1"/>
</dbReference>
<evidence type="ECO:0000256" key="1">
    <source>
        <dbReference type="SAM" id="MobiDB-lite"/>
    </source>
</evidence>
<comment type="caution">
    <text evidence="2">The sequence shown here is derived from an EMBL/GenBank/DDBJ whole genome shotgun (WGS) entry which is preliminary data.</text>
</comment>
<dbReference type="EMBL" id="BJOV01000003">
    <property type="protein sequence ID" value="GEE01145.1"/>
    <property type="molecule type" value="Genomic_DNA"/>
</dbReference>
<evidence type="ECO:0000313" key="3">
    <source>
        <dbReference type="Proteomes" id="UP000444960"/>
    </source>
</evidence>
<proteinExistence type="predicted"/>
<gene>
    <name evidence="2" type="ORF">nbrc107696_15910</name>
</gene>
<protein>
    <submittedName>
        <fullName evidence="2">Uncharacterized protein</fullName>
    </submittedName>
</protein>
<accession>A0A7I9V6Z1</accession>
<feature type="region of interest" description="Disordered" evidence="1">
    <location>
        <begin position="118"/>
        <end position="151"/>
    </location>
</feature>
<organism evidence="2 3">
    <name type="scientific">Gordonia spumicola</name>
    <dbReference type="NCBI Taxonomy" id="589161"/>
    <lineage>
        <taxon>Bacteria</taxon>
        <taxon>Bacillati</taxon>
        <taxon>Actinomycetota</taxon>
        <taxon>Actinomycetes</taxon>
        <taxon>Mycobacteriales</taxon>
        <taxon>Gordoniaceae</taxon>
        <taxon>Gordonia</taxon>
    </lineage>
</organism>
<evidence type="ECO:0000313" key="2">
    <source>
        <dbReference type="EMBL" id="GEE01145.1"/>
    </source>
</evidence>
<dbReference type="AlphaFoldDB" id="A0A7I9V6Z1"/>
<sequence>MTDGQACTIAAGAASSVSSASLPYIYKSTATTPTVTTHTEQIALLADTGLQGDLKKQATTLDDLAQQIDASVKAKDDAKTATLINQAKVPFDALIAACTNVDGWTTKDSVAQLRATLDTTPSDPGAIPSSPTTSSAAPKRTGPTVAAPPADSTQQVLVIDGEAVPAFATSTADCDRYPDSIRIKVKTGSDSAHFVVKNDKVDIITLPPTSTVKEVTAGRGDGTATFRVVSTSDDNTKVVYRFEGSGRSHLNDGHSTLGSSTFVAVVSCTYKR</sequence>
<keyword evidence="3" id="KW-1185">Reference proteome</keyword>
<feature type="compositionally biased region" description="Low complexity" evidence="1">
    <location>
        <begin position="128"/>
        <end position="138"/>
    </location>
</feature>
<dbReference type="Proteomes" id="UP000444960">
    <property type="component" value="Unassembled WGS sequence"/>
</dbReference>